<keyword evidence="2 5" id="KW-0479">Metal-binding</keyword>
<dbReference type="FunFam" id="3.90.45.10:FF:000003">
    <property type="entry name" value="Peptide deformylase"/>
    <property type="match status" value="1"/>
</dbReference>
<dbReference type="AlphaFoldDB" id="H9BWN1"/>
<protein>
    <recommendedName>
        <fullName evidence="5">Peptide deformylase</fullName>
        <shortName evidence="5">PDF</shortName>
        <ecNumber evidence="5">3.5.1.88</ecNumber>
    </recommendedName>
    <alternativeName>
        <fullName evidence="5">Polypeptide deformylase</fullName>
    </alternativeName>
</protein>
<keyword evidence="4 5" id="KW-0648">Protein biosynthesis</keyword>
<feature type="active site" evidence="5">
    <location>
        <position position="145"/>
    </location>
</feature>
<dbReference type="PIRSF" id="PIRSF004749">
    <property type="entry name" value="Pep_def"/>
    <property type="match status" value="1"/>
</dbReference>
<dbReference type="NCBIfam" id="NF001159">
    <property type="entry name" value="PRK00150.1-3"/>
    <property type="match status" value="1"/>
</dbReference>
<dbReference type="HAMAP" id="MF_00163">
    <property type="entry name" value="Pep_deformylase"/>
    <property type="match status" value="1"/>
</dbReference>
<comment type="catalytic activity">
    <reaction evidence="5">
        <text>N-terminal N-formyl-L-methionyl-[peptide] + H2O = N-terminal L-methionyl-[peptide] + formate</text>
        <dbReference type="Rhea" id="RHEA:24420"/>
        <dbReference type="Rhea" id="RHEA-COMP:10639"/>
        <dbReference type="Rhea" id="RHEA-COMP:10640"/>
        <dbReference type="ChEBI" id="CHEBI:15377"/>
        <dbReference type="ChEBI" id="CHEBI:15740"/>
        <dbReference type="ChEBI" id="CHEBI:49298"/>
        <dbReference type="ChEBI" id="CHEBI:64731"/>
        <dbReference type="EC" id="3.5.1.88"/>
    </reaction>
</comment>
<dbReference type="SUPFAM" id="SSF56420">
    <property type="entry name" value="Peptide deformylase"/>
    <property type="match status" value="1"/>
</dbReference>
<evidence type="ECO:0000256" key="4">
    <source>
        <dbReference type="ARBA" id="ARBA00022917"/>
    </source>
</evidence>
<sequence>MHALKIIRIGNPLLRQKIRPLTLPKLKGPELQTFLDDMVSTMHAANGVGLAANQVGKDVSAIVLECQTNTRYPKEVDFALQVYINAEILKYSRKKFYDWEGCLSVPGYRGLVPRAETLTIKAFDREGNSIRRTVSGFEARVLQHEIDHLNGLIYMDRMDDLKEWYHLDEFNKKFQTRIIDKEIK</sequence>
<dbReference type="CDD" id="cd00487">
    <property type="entry name" value="Pep_deformylase"/>
    <property type="match status" value="1"/>
</dbReference>
<accession>H9BWN1</accession>
<dbReference type="EMBL" id="JQ085818">
    <property type="protein sequence ID" value="AFD03203.1"/>
    <property type="molecule type" value="Genomic_DNA"/>
</dbReference>
<dbReference type="Gene3D" id="3.90.45.10">
    <property type="entry name" value="Peptide deformylase"/>
    <property type="match status" value="1"/>
</dbReference>
<dbReference type="GO" id="GO:0046872">
    <property type="term" value="F:metal ion binding"/>
    <property type="evidence" value="ECO:0007669"/>
    <property type="project" value="UniProtKB-KW"/>
</dbReference>
<comment type="similarity">
    <text evidence="1 5">Belongs to the polypeptide deformylase family.</text>
</comment>
<evidence type="ECO:0000256" key="1">
    <source>
        <dbReference type="ARBA" id="ARBA00010759"/>
    </source>
</evidence>
<feature type="binding site" evidence="5">
    <location>
        <position position="148"/>
    </location>
    <ligand>
        <name>Fe cation</name>
        <dbReference type="ChEBI" id="CHEBI:24875"/>
    </ligand>
</feature>
<dbReference type="PANTHER" id="PTHR10458">
    <property type="entry name" value="PEPTIDE DEFORMYLASE"/>
    <property type="match status" value="1"/>
</dbReference>
<evidence type="ECO:0000313" key="6">
    <source>
        <dbReference type="EMBL" id="AFD03203.1"/>
    </source>
</evidence>
<dbReference type="NCBIfam" id="TIGR00079">
    <property type="entry name" value="pept_deformyl"/>
    <property type="match status" value="1"/>
</dbReference>
<reference evidence="6" key="1">
    <citation type="submission" date="2011-11" db="EMBL/GenBank/DDBJ databases">
        <title>Construction and analysis of a metagenome of deep-sea sediment.</title>
        <authorList>
            <person name="Huo Y.-Y."/>
            <person name="Cheng H."/>
            <person name="Wu M."/>
        </authorList>
    </citation>
    <scope>NUCLEOTIDE SEQUENCE</scope>
</reference>
<evidence type="ECO:0000256" key="5">
    <source>
        <dbReference type="HAMAP-Rule" id="MF_00163"/>
    </source>
</evidence>
<dbReference type="Pfam" id="PF01327">
    <property type="entry name" value="Pep_deformylase"/>
    <property type="match status" value="1"/>
</dbReference>
<dbReference type="GO" id="GO:0006412">
    <property type="term" value="P:translation"/>
    <property type="evidence" value="ECO:0007669"/>
    <property type="project" value="UniProtKB-UniRule"/>
</dbReference>
<comment type="function">
    <text evidence="5">Removes the formyl group from the N-terminal Met of newly synthesized proteins. Requires at least a dipeptide for an efficient rate of reaction. N-terminal L-methionine is a prerequisite for activity but the enzyme has broad specificity at other positions.</text>
</comment>
<feature type="binding site" evidence="5">
    <location>
        <position position="144"/>
    </location>
    <ligand>
        <name>Fe cation</name>
        <dbReference type="ChEBI" id="CHEBI:24875"/>
    </ligand>
</feature>
<dbReference type="InterPro" id="IPR036821">
    <property type="entry name" value="Peptide_deformylase_sf"/>
</dbReference>
<gene>
    <name evidence="5" type="primary">def</name>
</gene>
<evidence type="ECO:0000256" key="3">
    <source>
        <dbReference type="ARBA" id="ARBA00022801"/>
    </source>
</evidence>
<evidence type="ECO:0000256" key="2">
    <source>
        <dbReference type="ARBA" id="ARBA00022723"/>
    </source>
</evidence>
<organism evidence="6">
    <name type="scientific">uncultured bacterium W4-21b</name>
    <dbReference type="NCBI Taxonomy" id="1130993"/>
    <lineage>
        <taxon>Bacteria</taxon>
        <taxon>environmental samples</taxon>
    </lineage>
</organism>
<comment type="cofactor">
    <cofactor evidence="5">
        <name>Fe(2+)</name>
        <dbReference type="ChEBI" id="CHEBI:29033"/>
    </cofactor>
    <text evidence="5">Binds 1 Fe(2+) ion.</text>
</comment>
<feature type="binding site" evidence="5">
    <location>
        <position position="102"/>
    </location>
    <ligand>
        <name>Fe cation</name>
        <dbReference type="ChEBI" id="CHEBI:24875"/>
    </ligand>
</feature>
<dbReference type="PANTHER" id="PTHR10458:SF22">
    <property type="entry name" value="PEPTIDE DEFORMYLASE"/>
    <property type="match status" value="1"/>
</dbReference>
<name>H9BWN1_9BACT</name>
<proteinExistence type="inferred from homology"/>
<keyword evidence="5" id="KW-0408">Iron</keyword>
<dbReference type="PRINTS" id="PR01576">
    <property type="entry name" value="PDEFORMYLASE"/>
</dbReference>
<dbReference type="GO" id="GO:0042586">
    <property type="term" value="F:peptide deformylase activity"/>
    <property type="evidence" value="ECO:0007669"/>
    <property type="project" value="UniProtKB-UniRule"/>
</dbReference>
<dbReference type="InterPro" id="IPR023635">
    <property type="entry name" value="Peptide_deformylase"/>
</dbReference>
<dbReference type="EC" id="3.5.1.88" evidence="5"/>
<keyword evidence="3 5" id="KW-0378">Hydrolase</keyword>